<dbReference type="EC" id="1.3.-.-" evidence="9"/>
<dbReference type="InterPro" id="IPR005720">
    <property type="entry name" value="Dihydroorotate_DH_cat"/>
</dbReference>
<comment type="subcellular location">
    <subcellularLocation>
        <location evidence="1 9">Cytoplasm</location>
    </subcellularLocation>
</comment>
<feature type="binding site" evidence="9">
    <location>
        <begin position="243"/>
        <end position="244"/>
    </location>
    <ligand>
        <name>FMN</name>
        <dbReference type="ChEBI" id="CHEBI:58210"/>
    </ligand>
</feature>
<sequence>MDRLKISIGNLNLKNPVMTASGTFGFGEEYTDFFDIQALGAIIVKGTTGNKREGNPSPRMCETPMGMINAVGLQNKGVDYFCNSIYNRIKDYDTNMIVNVSGSDIEEYVTVAEKINELEKIHAIELNISCPNVKKGGMGFGTDPNMAFEVVSNVRRVYSKHLIVKLTPNVTSIVDIAKAVEDAGADSLSMINTVLAMAIDAEKRKALLSTITAGLSGPAIKPIGLRCVYQTYKAVKIPIIGLGGITNATDAIEYILAGASAIQIGTQNFINPRIGLEVINGMNEYLERHKINHIWDIRGVI</sequence>
<feature type="domain" description="Dihydroorotate dehydrogenase catalytic" evidence="10">
    <location>
        <begin position="4"/>
        <end position="286"/>
    </location>
</feature>
<evidence type="ECO:0000256" key="2">
    <source>
        <dbReference type="ARBA" id="ARBA00004725"/>
    </source>
</evidence>
<feature type="binding site" evidence="9">
    <location>
        <begin position="69"/>
        <end position="73"/>
    </location>
    <ligand>
        <name>substrate</name>
    </ligand>
</feature>
<evidence type="ECO:0000313" key="11">
    <source>
        <dbReference type="EMBL" id="HIW87104.1"/>
    </source>
</evidence>
<dbReference type="CDD" id="cd04740">
    <property type="entry name" value="DHOD_1B_like"/>
    <property type="match status" value="1"/>
</dbReference>
<keyword evidence="8 9" id="KW-0560">Oxidoreductase</keyword>
<protein>
    <recommendedName>
        <fullName evidence="9">Dihydroorotate dehydrogenase</fullName>
        <shortName evidence="9">DHOD</shortName>
        <shortName evidence="9">DHODase</shortName>
        <shortName evidence="9">DHOdehase</shortName>
        <ecNumber evidence="9">1.3.-.-</ecNumber>
    </recommendedName>
</protein>
<dbReference type="FunFam" id="3.20.20.70:FF:000027">
    <property type="entry name" value="Dihydropyrimidine dehydrogenase [NADP(+)]"/>
    <property type="match status" value="1"/>
</dbReference>
<dbReference type="InterPro" id="IPR024920">
    <property type="entry name" value="Dihydroorotate_DH_1"/>
</dbReference>
<dbReference type="InterPro" id="IPR049622">
    <property type="entry name" value="Dihydroorotate_DH_I"/>
</dbReference>
<name>A0A9D1UGL9_9BACT</name>
<feature type="binding site" evidence="9">
    <location>
        <position position="99"/>
    </location>
    <ligand>
        <name>FMN</name>
        <dbReference type="ChEBI" id="CHEBI:58210"/>
    </ligand>
</feature>
<reference evidence="11" key="2">
    <citation type="submission" date="2021-04" db="EMBL/GenBank/DDBJ databases">
        <authorList>
            <person name="Gilroy R."/>
        </authorList>
    </citation>
    <scope>NUCLEOTIDE SEQUENCE</scope>
    <source>
        <strain evidence="11">Gambia16-930</strain>
    </source>
</reference>
<feature type="binding site" evidence="9">
    <location>
        <position position="191"/>
    </location>
    <ligand>
        <name>FMN</name>
        <dbReference type="ChEBI" id="CHEBI:58210"/>
    </ligand>
</feature>
<evidence type="ECO:0000256" key="8">
    <source>
        <dbReference type="ARBA" id="ARBA00023002"/>
    </source>
</evidence>
<dbReference type="EMBL" id="DXGG01000079">
    <property type="protein sequence ID" value="HIW87104.1"/>
    <property type="molecule type" value="Genomic_DNA"/>
</dbReference>
<reference evidence="11" key="1">
    <citation type="journal article" date="2021" name="PeerJ">
        <title>Extensive microbial diversity within the chicken gut microbiome revealed by metagenomics and culture.</title>
        <authorList>
            <person name="Gilroy R."/>
            <person name="Ravi A."/>
            <person name="Getino M."/>
            <person name="Pursley I."/>
            <person name="Horton D.L."/>
            <person name="Alikhan N.F."/>
            <person name="Baker D."/>
            <person name="Gharbi K."/>
            <person name="Hall N."/>
            <person name="Watson M."/>
            <person name="Adriaenssens E.M."/>
            <person name="Foster-Nyarko E."/>
            <person name="Jarju S."/>
            <person name="Secka A."/>
            <person name="Antonio M."/>
            <person name="Oren A."/>
            <person name="Chaudhuri R.R."/>
            <person name="La Ragione R."/>
            <person name="Hildebrand F."/>
            <person name="Pallen M.J."/>
        </authorList>
    </citation>
    <scope>NUCLEOTIDE SEQUENCE</scope>
    <source>
        <strain evidence="11">Gambia16-930</strain>
    </source>
</reference>
<feature type="binding site" evidence="9">
    <location>
        <position position="127"/>
    </location>
    <ligand>
        <name>FMN</name>
        <dbReference type="ChEBI" id="CHEBI:58210"/>
    </ligand>
</feature>
<evidence type="ECO:0000256" key="7">
    <source>
        <dbReference type="ARBA" id="ARBA00022975"/>
    </source>
</evidence>
<comment type="function">
    <text evidence="9">Catalyzes the conversion of dihydroorotate to orotate.</text>
</comment>
<feature type="binding site" evidence="9">
    <location>
        <position position="45"/>
    </location>
    <ligand>
        <name>substrate</name>
    </ligand>
</feature>
<dbReference type="InterPro" id="IPR050074">
    <property type="entry name" value="DHO_dehydrogenase"/>
</dbReference>
<dbReference type="PROSITE" id="PS00911">
    <property type="entry name" value="DHODEHASE_1"/>
    <property type="match status" value="1"/>
</dbReference>
<dbReference type="HAMAP" id="MF_00224">
    <property type="entry name" value="DHO_dh_type1"/>
    <property type="match status" value="1"/>
</dbReference>
<proteinExistence type="inferred from homology"/>
<keyword evidence="6 9" id="KW-0288">FMN</keyword>
<keyword evidence="4 9" id="KW-0963">Cytoplasm</keyword>
<keyword evidence="5 9" id="KW-0285">Flavoprotein</keyword>
<evidence type="ECO:0000313" key="12">
    <source>
        <dbReference type="Proteomes" id="UP000824267"/>
    </source>
</evidence>
<evidence type="ECO:0000256" key="4">
    <source>
        <dbReference type="ARBA" id="ARBA00022490"/>
    </source>
</evidence>
<comment type="pathway">
    <text evidence="2 9">Pyrimidine metabolism; UMP biosynthesis via de novo pathway.</text>
</comment>
<evidence type="ECO:0000256" key="9">
    <source>
        <dbReference type="HAMAP-Rule" id="MF_00224"/>
    </source>
</evidence>
<comment type="similarity">
    <text evidence="3 9">Belongs to the dihydroorotate dehydrogenase family. Type 1 subfamily.</text>
</comment>
<dbReference type="Gene3D" id="3.20.20.70">
    <property type="entry name" value="Aldolase class I"/>
    <property type="match status" value="1"/>
</dbReference>
<dbReference type="NCBIfam" id="NF005574">
    <property type="entry name" value="PRK07259.1"/>
    <property type="match status" value="1"/>
</dbReference>
<feature type="binding site" evidence="9">
    <location>
        <position position="217"/>
    </location>
    <ligand>
        <name>FMN</name>
        <dbReference type="ChEBI" id="CHEBI:58210"/>
    </ligand>
</feature>
<feature type="binding site" evidence="9">
    <location>
        <begin position="192"/>
        <end position="193"/>
    </location>
    <ligand>
        <name>substrate</name>
    </ligand>
</feature>
<dbReference type="InterPro" id="IPR033888">
    <property type="entry name" value="DHOD_1B"/>
</dbReference>
<evidence type="ECO:0000256" key="3">
    <source>
        <dbReference type="ARBA" id="ARBA00008008"/>
    </source>
</evidence>
<dbReference type="GO" id="GO:0044205">
    <property type="term" value="P:'de novo' UMP biosynthetic process"/>
    <property type="evidence" value="ECO:0007669"/>
    <property type="project" value="UniProtKB-UniRule"/>
</dbReference>
<organism evidence="11 12">
    <name type="scientific">Candidatus Onthomorpha intestinigallinarum</name>
    <dbReference type="NCBI Taxonomy" id="2840880"/>
    <lineage>
        <taxon>Bacteria</taxon>
        <taxon>Pseudomonadati</taxon>
        <taxon>Bacteroidota</taxon>
        <taxon>Bacteroidia</taxon>
        <taxon>Bacteroidales</taxon>
        <taxon>Candidatus Onthomorpha</taxon>
    </lineage>
</organism>
<dbReference type="PANTHER" id="PTHR48109">
    <property type="entry name" value="DIHYDROOROTATE DEHYDROGENASE (QUINONE), MITOCHONDRIAL-RELATED"/>
    <property type="match status" value="1"/>
</dbReference>
<dbReference type="GO" id="GO:0006207">
    <property type="term" value="P:'de novo' pyrimidine nucleobase biosynthetic process"/>
    <property type="evidence" value="ECO:0007669"/>
    <property type="project" value="InterPro"/>
</dbReference>
<feature type="binding site" evidence="9">
    <location>
        <begin position="265"/>
        <end position="266"/>
    </location>
    <ligand>
        <name>FMN</name>
        <dbReference type="ChEBI" id="CHEBI:58210"/>
    </ligand>
</feature>
<dbReference type="InterPro" id="IPR013785">
    <property type="entry name" value="Aldolase_TIM"/>
</dbReference>
<gene>
    <name evidence="9" type="primary">pyrD</name>
    <name evidence="11" type="ORF">IAC47_02385</name>
</gene>
<keyword evidence="7 9" id="KW-0665">Pyrimidine biosynthesis</keyword>
<dbReference type="PIRSF" id="PIRSF000164">
    <property type="entry name" value="DHO_oxidase"/>
    <property type="match status" value="1"/>
</dbReference>
<feature type="active site" description="Nucleophile" evidence="9">
    <location>
        <position position="130"/>
    </location>
</feature>
<feature type="binding site" evidence="9">
    <location>
        <begin position="45"/>
        <end position="46"/>
    </location>
    <ligand>
        <name>FMN</name>
        <dbReference type="ChEBI" id="CHEBI:58210"/>
    </ligand>
</feature>
<evidence type="ECO:0000256" key="5">
    <source>
        <dbReference type="ARBA" id="ARBA00022630"/>
    </source>
</evidence>
<dbReference type="Pfam" id="PF01180">
    <property type="entry name" value="DHO_dh"/>
    <property type="match status" value="1"/>
</dbReference>
<comment type="cofactor">
    <cofactor evidence="9">
        <name>FMN</name>
        <dbReference type="ChEBI" id="CHEBI:58210"/>
    </cofactor>
    <text evidence="9">Binds 1 FMN per subunit.</text>
</comment>
<dbReference type="GO" id="GO:0004152">
    <property type="term" value="F:dihydroorotate dehydrogenase activity"/>
    <property type="evidence" value="ECO:0007669"/>
    <property type="project" value="UniProtKB-UniRule"/>
</dbReference>
<accession>A0A9D1UGL9</accession>
<evidence type="ECO:0000259" key="10">
    <source>
        <dbReference type="Pfam" id="PF01180"/>
    </source>
</evidence>
<evidence type="ECO:0000256" key="6">
    <source>
        <dbReference type="ARBA" id="ARBA00022643"/>
    </source>
</evidence>
<dbReference type="InterPro" id="IPR001295">
    <property type="entry name" value="Dihydroorotate_DH_CS"/>
</dbReference>
<dbReference type="InterPro" id="IPR012135">
    <property type="entry name" value="Dihydroorotate_DH_1_2"/>
</dbReference>
<dbReference type="Proteomes" id="UP000824267">
    <property type="component" value="Unassembled WGS sequence"/>
</dbReference>
<dbReference type="AlphaFoldDB" id="A0A9D1UGL9"/>
<feature type="binding site" evidence="9">
    <location>
        <position position="21"/>
    </location>
    <ligand>
        <name>FMN</name>
        <dbReference type="ChEBI" id="CHEBI:58210"/>
    </ligand>
</feature>
<comment type="caution">
    <text evidence="11">The sequence shown here is derived from an EMBL/GenBank/DDBJ whole genome shotgun (WGS) entry which is preliminary data.</text>
</comment>
<feature type="binding site" evidence="9">
    <location>
        <position position="127"/>
    </location>
    <ligand>
        <name>substrate</name>
    </ligand>
</feature>
<feature type="binding site" evidence="9">
    <location>
        <position position="165"/>
    </location>
    <ligand>
        <name>FMN</name>
        <dbReference type="ChEBI" id="CHEBI:58210"/>
    </ligand>
</feature>
<comment type="catalytic activity">
    <reaction evidence="9">
        <text>(S)-dihydroorotate + A = orotate + AH2</text>
        <dbReference type="Rhea" id="RHEA:18073"/>
        <dbReference type="ChEBI" id="CHEBI:13193"/>
        <dbReference type="ChEBI" id="CHEBI:17499"/>
        <dbReference type="ChEBI" id="CHEBI:30839"/>
        <dbReference type="ChEBI" id="CHEBI:30864"/>
    </reaction>
</comment>
<dbReference type="PANTHER" id="PTHR48109:SF1">
    <property type="entry name" value="DIHYDROOROTATE DEHYDROGENASE (FUMARATE)"/>
    <property type="match status" value="1"/>
</dbReference>
<dbReference type="PROSITE" id="PS00912">
    <property type="entry name" value="DHODEHASE_2"/>
    <property type="match status" value="1"/>
</dbReference>
<dbReference type="NCBIfam" id="TIGR01037">
    <property type="entry name" value="pyrD_sub1_fam"/>
    <property type="match status" value="1"/>
</dbReference>
<evidence type="ECO:0000256" key="1">
    <source>
        <dbReference type="ARBA" id="ARBA00004496"/>
    </source>
</evidence>
<dbReference type="SUPFAM" id="SSF51395">
    <property type="entry name" value="FMN-linked oxidoreductases"/>
    <property type="match status" value="1"/>
</dbReference>
<dbReference type="GO" id="GO:0005737">
    <property type="term" value="C:cytoplasm"/>
    <property type="evidence" value="ECO:0007669"/>
    <property type="project" value="UniProtKB-SubCell"/>
</dbReference>